<dbReference type="PANTHER" id="PTHR44858:SF1">
    <property type="entry name" value="UDP-N-ACETYLGLUCOSAMINE--PEPTIDE N-ACETYLGLUCOSAMINYLTRANSFERASE SPINDLY-RELATED"/>
    <property type="match status" value="1"/>
</dbReference>
<proteinExistence type="predicted"/>
<gene>
    <name evidence="4" type="ORF">KK078_11860</name>
</gene>
<evidence type="ECO:0000256" key="3">
    <source>
        <dbReference type="PROSITE-ProRule" id="PRU00339"/>
    </source>
</evidence>
<dbReference type="EMBL" id="JAHESC010000015">
    <property type="protein sequence ID" value="MBT1687259.1"/>
    <property type="molecule type" value="Genomic_DNA"/>
</dbReference>
<dbReference type="GO" id="GO:0009279">
    <property type="term" value="C:cell outer membrane"/>
    <property type="evidence" value="ECO:0007669"/>
    <property type="project" value="TreeGrafter"/>
</dbReference>
<dbReference type="SMART" id="SM00028">
    <property type="entry name" value="TPR"/>
    <property type="match status" value="4"/>
</dbReference>
<dbReference type="GO" id="GO:0046813">
    <property type="term" value="P:receptor-mediated virion attachment to host cell"/>
    <property type="evidence" value="ECO:0007669"/>
    <property type="project" value="TreeGrafter"/>
</dbReference>
<dbReference type="Pfam" id="PF13414">
    <property type="entry name" value="TPR_11"/>
    <property type="match status" value="1"/>
</dbReference>
<dbReference type="Gene3D" id="1.25.40.10">
    <property type="entry name" value="Tetratricopeptide repeat domain"/>
    <property type="match status" value="2"/>
</dbReference>
<keyword evidence="1" id="KW-0677">Repeat</keyword>
<accession>A0AAP2GDE2</accession>
<dbReference type="PANTHER" id="PTHR44858">
    <property type="entry name" value="TETRATRICOPEPTIDE REPEAT PROTEIN 6"/>
    <property type="match status" value="1"/>
</dbReference>
<organism evidence="4 5">
    <name type="scientific">Dawidia soli</name>
    <dbReference type="NCBI Taxonomy" id="2782352"/>
    <lineage>
        <taxon>Bacteria</taxon>
        <taxon>Pseudomonadati</taxon>
        <taxon>Bacteroidota</taxon>
        <taxon>Cytophagia</taxon>
        <taxon>Cytophagales</taxon>
        <taxon>Chryseotaleaceae</taxon>
        <taxon>Dawidia</taxon>
    </lineage>
</organism>
<feature type="repeat" description="TPR" evidence="3">
    <location>
        <begin position="194"/>
        <end position="227"/>
    </location>
</feature>
<keyword evidence="2 3" id="KW-0802">TPR repeat</keyword>
<evidence type="ECO:0000313" key="4">
    <source>
        <dbReference type="EMBL" id="MBT1687259.1"/>
    </source>
</evidence>
<evidence type="ECO:0000256" key="2">
    <source>
        <dbReference type="ARBA" id="ARBA00022803"/>
    </source>
</evidence>
<comment type="caution">
    <text evidence="4">The sequence shown here is derived from an EMBL/GenBank/DDBJ whole genome shotgun (WGS) entry which is preliminary data.</text>
</comment>
<dbReference type="Proteomes" id="UP001319180">
    <property type="component" value="Unassembled WGS sequence"/>
</dbReference>
<protein>
    <submittedName>
        <fullName evidence="4">Tetratricopeptide repeat protein</fullName>
    </submittedName>
</protein>
<dbReference type="InterPro" id="IPR050498">
    <property type="entry name" value="Ycf3"/>
</dbReference>
<dbReference type="RefSeq" id="WP_254090491.1">
    <property type="nucleotide sequence ID" value="NZ_JAHESC010000015.1"/>
</dbReference>
<dbReference type="AlphaFoldDB" id="A0AAP2GDE2"/>
<evidence type="ECO:0000256" key="1">
    <source>
        <dbReference type="ARBA" id="ARBA00022737"/>
    </source>
</evidence>
<sequence length="305" mass="34805">MNRVVLQFTVSIVFFCCPTKENKAQTMTRYFTHEEFVSNFQKEMVSAQDVYNQFKKNGLTDNALGTFDIVYISDSKKKLDSLGGFLTQNYGFKMKSSAKAGDHWEMAGDTKPIPVDLENLLYWALDLYVKGFAFDCRLDGYGAMMDHRKPEFLKMDPTLEVHYFKAGLDAYNKRDLGSAIINWTLVTKINPNDPNAYYSRAIAKNELHTWKSALRDYDKAIELAPNFVDAIVNRAALKDNNGDYKGAMEDYNRAIELKTDNPVAYFNRGNTHLNLGDKKLACADWSKAKELGSQSADERMKEHCH</sequence>
<reference evidence="4 5" key="1">
    <citation type="submission" date="2021-05" db="EMBL/GenBank/DDBJ databases">
        <title>A Polyphasic approach of four new species of the genus Ohtaekwangia: Ohtaekwangia histidinii sp. nov., Ohtaekwangia cretensis sp. nov., Ohtaekwangia indiensis sp. nov., Ohtaekwangia reichenbachii sp. nov. from diverse environment.</title>
        <authorList>
            <person name="Octaviana S."/>
        </authorList>
    </citation>
    <scope>NUCLEOTIDE SEQUENCE [LARGE SCALE GENOMIC DNA]</scope>
    <source>
        <strain evidence="4 5">PWU37</strain>
    </source>
</reference>
<dbReference type="InterPro" id="IPR011990">
    <property type="entry name" value="TPR-like_helical_dom_sf"/>
</dbReference>
<feature type="repeat" description="TPR" evidence="3">
    <location>
        <begin position="228"/>
        <end position="261"/>
    </location>
</feature>
<dbReference type="SUPFAM" id="SSF48452">
    <property type="entry name" value="TPR-like"/>
    <property type="match status" value="1"/>
</dbReference>
<dbReference type="PROSITE" id="PS50005">
    <property type="entry name" value="TPR"/>
    <property type="match status" value="2"/>
</dbReference>
<keyword evidence="5" id="KW-1185">Reference proteome</keyword>
<evidence type="ECO:0000313" key="5">
    <source>
        <dbReference type="Proteomes" id="UP001319180"/>
    </source>
</evidence>
<name>A0AAP2GDE2_9BACT</name>
<dbReference type="InterPro" id="IPR019734">
    <property type="entry name" value="TPR_rpt"/>
</dbReference>